<organism evidence="1 2">
    <name type="scientific">Pontivivens marinum</name>
    <dbReference type="NCBI Taxonomy" id="1690039"/>
    <lineage>
        <taxon>Bacteria</taxon>
        <taxon>Pseudomonadati</taxon>
        <taxon>Pseudomonadota</taxon>
        <taxon>Alphaproteobacteria</taxon>
        <taxon>Rhodobacterales</taxon>
        <taxon>Paracoccaceae</taxon>
        <taxon>Pontivivens</taxon>
    </lineage>
</organism>
<sequence length="113" mass="12562">MNGAFLERVKGTRSSGMITMDAPELGTKEDPFTLYLMPPALRDSDYSSQAVGEFERVIRLFIRIARDADGKRLVEDADLRELMREGGAPVMYPVALRALKLVAVPKFGDTVKN</sequence>
<dbReference type="RefSeq" id="WP_097928962.1">
    <property type="nucleotide sequence ID" value="NZ_OCTN01000002.1"/>
</dbReference>
<accession>A0A2C9CPV9</accession>
<gene>
    <name evidence="1" type="ORF">SAMN06273572_10250</name>
</gene>
<dbReference type="AlphaFoldDB" id="A0A2C9CPV9"/>
<name>A0A2C9CPV9_9RHOB</name>
<dbReference type="EMBL" id="OCTN01000002">
    <property type="protein sequence ID" value="SOH93374.1"/>
    <property type="molecule type" value="Genomic_DNA"/>
</dbReference>
<evidence type="ECO:0000313" key="2">
    <source>
        <dbReference type="Proteomes" id="UP000220034"/>
    </source>
</evidence>
<protein>
    <submittedName>
        <fullName evidence="1">Uncharacterized protein</fullName>
    </submittedName>
</protein>
<evidence type="ECO:0000313" key="1">
    <source>
        <dbReference type="EMBL" id="SOH93374.1"/>
    </source>
</evidence>
<proteinExistence type="predicted"/>
<dbReference type="Proteomes" id="UP000220034">
    <property type="component" value="Unassembled WGS sequence"/>
</dbReference>
<keyword evidence="2" id="KW-1185">Reference proteome</keyword>
<reference evidence="2" key="1">
    <citation type="submission" date="2017-09" db="EMBL/GenBank/DDBJ databases">
        <authorList>
            <person name="Varghese N."/>
            <person name="Submissions S."/>
        </authorList>
    </citation>
    <scope>NUCLEOTIDE SEQUENCE [LARGE SCALE GENOMIC DNA]</scope>
    <source>
        <strain evidence="2">C7</strain>
    </source>
</reference>